<feature type="compositionally biased region" description="Polar residues" evidence="11">
    <location>
        <begin position="17"/>
        <end position="36"/>
    </location>
</feature>
<keyword evidence="4" id="KW-0812">Transmembrane</keyword>
<feature type="compositionally biased region" description="Basic and acidic residues" evidence="11">
    <location>
        <begin position="238"/>
        <end position="249"/>
    </location>
</feature>
<keyword evidence="8" id="KW-0445">Lipid transport</keyword>
<evidence type="ECO:0000313" key="15">
    <source>
        <dbReference type="Proteomes" id="UP000182444"/>
    </source>
</evidence>
<feature type="domain" description="C2" evidence="12">
    <location>
        <begin position="726"/>
        <end position="845"/>
    </location>
</feature>
<dbReference type="GO" id="GO:0071944">
    <property type="term" value="C:cell periphery"/>
    <property type="evidence" value="ECO:0007669"/>
    <property type="project" value="UniProtKB-ARBA"/>
</dbReference>
<dbReference type="Pfam" id="PF00168">
    <property type="entry name" value="C2"/>
    <property type="match status" value="5"/>
</dbReference>
<dbReference type="CDD" id="cd04040">
    <property type="entry name" value="C2D_Tricalbin-like"/>
    <property type="match status" value="1"/>
</dbReference>
<dbReference type="PANTHER" id="PTHR46980">
    <property type="entry name" value="TRICALBIN-1-RELATED"/>
    <property type="match status" value="1"/>
</dbReference>
<keyword evidence="7" id="KW-1133">Transmembrane helix</keyword>
<feature type="compositionally biased region" description="Low complexity" evidence="11">
    <location>
        <begin position="1739"/>
        <end position="1751"/>
    </location>
</feature>
<evidence type="ECO:0000256" key="2">
    <source>
        <dbReference type="ARBA" id="ARBA00022448"/>
    </source>
</evidence>
<organism evidence="14 15">
    <name type="scientific">Yarrowia lipolytica</name>
    <name type="common">Candida lipolytica</name>
    <dbReference type="NCBI Taxonomy" id="4952"/>
    <lineage>
        <taxon>Eukaryota</taxon>
        <taxon>Fungi</taxon>
        <taxon>Dikarya</taxon>
        <taxon>Ascomycota</taxon>
        <taxon>Saccharomycotina</taxon>
        <taxon>Dipodascomycetes</taxon>
        <taxon>Dipodascales</taxon>
        <taxon>Dipodascales incertae sedis</taxon>
        <taxon>Yarrowia</taxon>
    </lineage>
</organism>
<dbReference type="CDD" id="cd04044">
    <property type="entry name" value="C2A_Tricalbin-like"/>
    <property type="match status" value="1"/>
</dbReference>
<evidence type="ECO:0000256" key="10">
    <source>
        <dbReference type="ARBA" id="ARBA00023136"/>
    </source>
</evidence>
<accession>A0A1D8NKP8</accession>
<dbReference type="InterPro" id="IPR052455">
    <property type="entry name" value="Tricalbin_domain"/>
</dbReference>
<dbReference type="GeneID" id="2911448"/>
<feature type="region of interest" description="Disordered" evidence="11">
    <location>
        <begin position="1503"/>
        <end position="1581"/>
    </location>
</feature>
<dbReference type="GO" id="GO:0008289">
    <property type="term" value="F:lipid binding"/>
    <property type="evidence" value="ECO:0007669"/>
    <property type="project" value="UniProtKB-KW"/>
</dbReference>
<dbReference type="PROSITE" id="PS50004">
    <property type="entry name" value="C2"/>
    <property type="match status" value="4"/>
</dbReference>
<feature type="compositionally biased region" description="Gly residues" evidence="11">
    <location>
        <begin position="1049"/>
        <end position="1059"/>
    </location>
</feature>
<feature type="compositionally biased region" description="Basic and acidic residues" evidence="11">
    <location>
        <begin position="1683"/>
        <end position="1692"/>
    </location>
</feature>
<dbReference type="InterPro" id="IPR037761">
    <property type="entry name" value="C2A_Tricalbin"/>
</dbReference>
<reference evidence="14 15" key="1">
    <citation type="journal article" date="2016" name="PLoS ONE">
        <title>Sequence Assembly of Yarrowia lipolytica Strain W29/CLIB89 Shows Transposable Element Diversity.</title>
        <authorList>
            <person name="Magnan C."/>
            <person name="Yu J."/>
            <person name="Chang I."/>
            <person name="Jahn E."/>
            <person name="Kanomata Y."/>
            <person name="Wu J."/>
            <person name="Zeller M."/>
            <person name="Oakes M."/>
            <person name="Baldi P."/>
            <person name="Sandmeyer S."/>
        </authorList>
    </citation>
    <scope>NUCLEOTIDE SEQUENCE [LARGE SCALE GENOMIC DNA]</scope>
    <source>
        <strain evidence="15">CLIB89(W29)</strain>
    </source>
</reference>
<dbReference type="Pfam" id="PF25669">
    <property type="entry name" value="SMP_MUG190-like"/>
    <property type="match status" value="1"/>
</dbReference>
<dbReference type="SUPFAM" id="SSF49562">
    <property type="entry name" value="C2 domain (Calcium/lipid-binding domain, CaLB)"/>
    <property type="match status" value="4"/>
</dbReference>
<dbReference type="EMBL" id="CP017557">
    <property type="protein sequence ID" value="AOW06217.1"/>
    <property type="molecule type" value="Genomic_DNA"/>
</dbReference>
<evidence type="ECO:0000259" key="12">
    <source>
        <dbReference type="PROSITE" id="PS50004"/>
    </source>
</evidence>
<feature type="region of interest" description="Disordered" evidence="11">
    <location>
        <begin position="1617"/>
        <end position="1765"/>
    </location>
</feature>
<dbReference type="VEuPathDB" id="FungiDB:YALI1_E36758g"/>
<feature type="compositionally biased region" description="Polar residues" evidence="11">
    <location>
        <begin position="92"/>
        <end position="105"/>
    </location>
</feature>
<dbReference type="InterPro" id="IPR037756">
    <property type="entry name" value="C2D_Tricalbin"/>
</dbReference>
<feature type="compositionally biased region" description="Basic and acidic residues" evidence="11">
    <location>
        <begin position="1099"/>
        <end position="1140"/>
    </location>
</feature>
<dbReference type="GO" id="GO:0006869">
    <property type="term" value="P:lipid transport"/>
    <property type="evidence" value="ECO:0007669"/>
    <property type="project" value="UniProtKB-KW"/>
</dbReference>
<feature type="compositionally biased region" description="Low complexity" evidence="11">
    <location>
        <begin position="79"/>
        <end position="91"/>
    </location>
</feature>
<dbReference type="InterPro" id="IPR035892">
    <property type="entry name" value="C2_domain_sf"/>
</dbReference>
<dbReference type="Proteomes" id="UP000182444">
    <property type="component" value="Chromosome 1E"/>
</dbReference>
<feature type="region of interest" description="Disordered" evidence="11">
    <location>
        <begin position="1024"/>
        <end position="1179"/>
    </location>
</feature>
<dbReference type="CDD" id="cd04052">
    <property type="entry name" value="C2B_Tricalbin-like"/>
    <property type="match status" value="1"/>
</dbReference>
<feature type="region of interest" description="Disordered" evidence="11">
    <location>
        <begin position="1"/>
        <end position="146"/>
    </location>
</feature>
<keyword evidence="6" id="KW-0256">Endoplasmic reticulum</keyword>
<dbReference type="PROSITE" id="PS51847">
    <property type="entry name" value="SMP"/>
    <property type="match status" value="1"/>
</dbReference>
<dbReference type="PANTHER" id="PTHR46980:SF2">
    <property type="entry name" value="TRICALBIN-1-RELATED"/>
    <property type="match status" value="1"/>
</dbReference>
<evidence type="ECO:0000256" key="1">
    <source>
        <dbReference type="ARBA" id="ARBA00004586"/>
    </source>
</evidence>
<dbReference type="KEGG" id="yli:2911448"/>
<comment type="subcellular location">
    <subcellularLocation>
        <location evidence="1">Endoplasmic reticulum membrane</location>
    </subcellularLocation>
</comment>
<keyword evidence="10" id="KW-0472">Membrane</keyword>
<keyword evidence="2" id="KW-0813">Transport</keyword>
<gene>
    <name evidence="14" type="ORF">YALI1_E36758g</name>
</gene>
<name>A0A1D8NKP8_YARLL</name>
<dbReference type="eggNOG" id="KOG1012">
    <property type="taxonomic scope" value="Eukaryota"/>
</dbReference>
<feature type="domain" description="SMP-LTD" evidence="13">
    <location>
        <begin position="383"/>
        <end position="588"/>
    </location>
</feature>
<feature type="compositionally biased region" description="Basic and acidic residues" evidence="11">
    <location>
        <begin position="1024"/>
        <end position="1036"/>
    </location>
</feature>
<evidence type="ECO:0000256" key="7">
    <source>
        <dbReference type="ARBA" id="ARBA00022989"/>
    </source>
</evidence>
<evidence type="ECO:0000256" key="4">
    <source>
        <dbReference type="ARBA" id="ARBA00022692"/>
    </source>
</evidence>
<proteinExistence type="predicted"/>
<dbReference type="SMART" id="SM00239">
    <property type="entry name" value="C2"/>
    <property type="match status" value="5"/>
</dbReference>
<evidence type="ECO:0008006" key="16">
    <source>
        <dbReference type="Google" id="ProtNLM"/>
    </source>
</evidence>
<dbReference type="PIRSF" id="PIRSF037232">
    <property type="entry name" value="Tricalbin"/>
    <property type="match status" value="1"/>
</dbReference>
<feature type="compositionally biased region" description="Basic and acidic residues" evidence="11">
    <location>
        <begin position="1720"/>
        <end position="1731"/>
    </location>
</feature>
<dbReference type="GO" id="GO:0061817">
    <property type="term" value="P:endoplasmic reticulum-plasma membrane tethering"/>
    <property type="evidence" value="ECO:0007669"/>
    <property type="project" value="InterPro"/>
</dbReference>
<feature type="domain" description="C2" evidence="12">
    <location>
        <begin position="579"/>
        <end position="701"/>
    </location>
</feature>
<evidence type="ECO:0000313" key="14">
    <source>
        <dbReference type="EMBL" id="AOW06217.1"/>
    </source>
</evidence>
<sequence length="1895" mass="207008">MTPPDEQVTLLDKNPLQCLTQMSDPHFASGNQNQEVGHSGGRPETYLDNDQSQSSKSQGFVDGVMSSVGMGNGDDSKTNNNNNNNNNNNSNQGAQRASEDSSNPSLGDMPGRVSHKIRDHIAPNAAVVDANKKPGLSKKDRPAGTAFPVAGVANQNAVDPKKAHHQQNSVPNKVDDTHINSQERTAEQKAGAIAVPDNKLPGNAAYQKNYTPMDRKATADEFDLIQGGPGVPGLSSRIEAEGEDKGKVSDSIDGAYIEKMAAKNMEKNQIPEPKKLGWKQMGGWSEEMGITSDEQADDLITKSTLLEEYIANKFYGDWYHNIACIVVTGVLSFLVAKLGGGTAWLILVLAVTGTYYRTSIRRLRRNVRDDITREAAVKRIESEEETMEWLNLFMVKFWVIYEPVLAATVVQIGNQVLAGSTPGFIESMAIESFTLGTKPPRVDHVRTFPKTEDDVSIMDWKFSFTPNDTEDLTARQLKNKVNPKVVLSVRIGKGVVSKSLPILLEDMSFSGHVRIRIRMMTLFPHIQTVDISFLEPPDFDFVLKPIGGETLGFDINVIPGLTSFIHEMVHANIGPMMYAPNAFQLNVQQMLSGSALDSAVGVLAITVYRAGNLKGSGRIGNTVDPYIIFWLKNEECGRTSVKKDTCNPRWNETKYLLVNNLTEVLRMEIIDFNDFRTDKTIGSVSMNLDTVSAKPEQKGIHGEVLEGRKKKGTLIYDARWFPVLEGKTLEDGTTEPPPDSPSGILRVVINQCKDLDPKLSMVGQLSPYVELAFNGKLLHNTNVIKRSNNPVWDDAFEFLVTDKDSGKVSFTVKDSRGMSSDPVIGKIQKTVDDLVESTEDGEDWHDFADAGRMRITALWKPLGLSGVGGGSGYVEPIGVLRFHIIKATDLRNLETVGKVDPYVRILVGGYARCRTRTITANLDPVWDEYIYAPVHSSHERITVECMDSEKVSHDRSLGKFEHRASSIIKTDDDGNYVPYVDEKGHVGELQLGKKSPKGRVEFYCSFYPCLPVMSPAEQKKKAEIDEKKAAQAKEKGVAASVKSGASKQEGGGGWWGGGAAKEDPQADLKAASNDNDDTAKGSDSGAIDSTGLDGSEGDSTLKADTPKAMTPEEQKAKIKADTKAKAAAAKDKTKAAKAADKAGAQSDNVNPKSKGVDEDTTEEADHPVGGVDESSGGDAFEGKLDWPFDKIVSHDTGLLPFTMKSYKVIGEKECYLQVLFDEFAIPKWSSGKIKENNPECNETSDAMIRELYKSKITVRLTSRKSIETDEERKEHLLGSHTMNTFDFLKSSYGKDYTMAFDTKRGHCECVMSAWYLPLEFSIDPCESLDNMGYLKVSVLDAHDLPAADRSGKSDPYAVFDLEGKRVFKTKTQKKTLDPVWNEFFEMAISSLIKADFTVNVWDWDMGPADDDFLGKARVDLSDINPHEEAVKVLDLFGEDGEHAGSIRLAFNFSPEYIPKTWQGKSMMSGAVGTPGKIITSVAGAPIKGIGFVGHGVHRGASKLKRAIFGRHKDKGDEDSEGEMREDPNDGETHGSEHDLNESEPGVSHFGGPSSARNPHAADTDTGATSGHPHLGGAMDGAHNAASAVGGAVGGAGHAVGGAFSGLKDKVAGHRAANASYDDDPNVDVDAVNEGQDQPRRSGLGARMKGMMASNHEDDPTSASPVDSADGQQGGHHSHNPFGRIERDFDKVGSKINPFNRGGNDKGNDGDHNLKAPAMPDARKSMERKSMDSHLSPSDTRGSIMSSRTGRTGRTGHSRANSTASNHGAAALFQGETFPGTLTILRARGFQGTDRLQVKVYLSGRKDRELWKKRIKPTEREDYDINQEVPFKAEPTAKLVISCKEDRTFGRSEHFGRWSVNVAEIKNGEQEIEFGENGFMKINLHFEQPDLSERLS</sequence>
<keyword evidence="3" id="KW-0597">Phosphoprotein</keyword>
<feature type="compositionally biased region" description="Basic and acidic residues" evidence="11">
    <location>
        <begin position="1521"/>
        <end position="1540"/>
    </location>
</feature>
<evidence type="ECO:0000259" key="13">
    <source>
        <dbReference type="PROSITE" id="PS51847"/>
    </source>
</evidence>
<feature type="region of interest" description="Disordered" evidence="11">
    <location>
        <begin position="227"/>
        <end position="249"/>
    </location>
</feature>
<evidence type="ECO:0000256" key="9">
    <source>
        <dbReference type="ARBA" id="ARBA00023121"/>
    </source>
</evidence>
<dbReference type="InterPro" id="IPR037765">
    <property type="entry name" value="C2B_Tricalbin"/>
</dbReference>
<feature type="compositionally biased region" description="Basic and acidic residues" evidence="11">
    <location>
        <begin position="1702"/>
        <end position="1713"/>
    </location>
</feature>
<feature type="domain" description="C2" evidence="12">
    <location>
        <begin position="1314"/>
        <end position="1433"/>
    </location>
</feature>
<dbReference type="Pfam" id="PF24920">
    <property type="entry name" value="C2_TCB1"/>
    <property type="match status" value="1"/>
</dbReference>
<keyword evidence="5" id="KW-0677">Repeat</keyword>
<evidence type="ECO:0000256" key="6">
    <source>
        <dbReference type="ARBA" id="ARBA00022824"/>
    </source>
</evidence>
<dbReference type="GO" id="GO:0005789">
    <property type="term" value="C:endoplasmic reticulum membrane"/>
    <property type="evidence" value="ECO:0007669"/>
    <property type="project" value="UniProtKB-SubCell"/>
</dbReference>
<dbReference type="Gene3D" id="2.60.40.150">
    <property type="entry name" value="C2 domain"/>
    <property type="match status" value="4"/>
</dbReference>
<evidence type="ECO:0000256" key="11">
    <source>
        <dbReference type="SAM" id="MobiDB-lite"/>
    </source>
</evidence>
<dbReference type="CDD" id="cd21678">
    <property type="entry name" value="SMP_TCB"/>
    <property type="match status" value="1"/>
</dbReference>
<evidence type="ECO:0000256" key="5">
    <source>
        <dbReference type="ARBA" id="ARBA00022737"/>
    </source>
</evidence>
<dbReference type="InterPro" id="IPR031468">
    <property type="entry name" value="SMP_LBD"/>
</dbReference>
<evidence type="ECO:0000256" key="3">
    <source>
        <dbReference type="ARBA" id="ARBA00022553"/>
    </source>
</evidence>
<dbReference type="InterPro" id="IPR017147">
    <property type="entry name" value="Tricalbin"/>
</dbReference>
<dbReference type="CDD" id="cd04045">
    <property type="entry name" value="C2C_Tricalbin-like"/>
    <property type="match status" value="1"/>
</dbReference>
<evidence type="ECO:0000256" key="8">
    <source>
        <dbReference type="ARBA" id="ARBA00023055"/>
    </source>
</evidence>
<dbReference type="InterPro" id="IPR037762">
    <property type="entry name" value="C2C_Tricalbin"/>
</dbReference>
<feature type="compositionally biased region" description="Basic residues" evidence="11">
    <location>
        <begin position="1503"/>
        <end position="1512"/>
    </location>
</feature>
<keyword evidence="9" id="KW-0446">Lipid-binding</keyword>
<dbReference type="InterPro" id="IPR000008">
    <property type="entry name" value="C2_dom"/>
</dbReference>
<dbReference type="VEuPathDB" id="FungiDB:YALI0_E31196g"/>
<protein>
    <recommendedName>
        <fullName evidence="16">C2 domain-containing protein</fullName>
    </recommendedName>
</protein>
<feature type="domain" description="C2" evidence="12">
    <location>
        <begin position="861"/>
        <end position="979"/>
    </location>
</feature>
<feature type="compositionally biased region" description="Polar residues" evidence="11">
    <location>
        <begin position="48"/>
        <end position="58"/>
    </location>
</feature>
<dbReference type="InterPro" id="IPR056910">
    <property type="entry name" value="TCB1-3_C2"/>
</dbReference>
<dbReference type="RefSeq" id="XP_504624.3">
    <property type="nucleotide sequence ID" value="XM_504624.3"/>
</dbReference>